<feature type="transmembrane region" description="Helical" evidence="1">
    <location>
        <begin position="63"/>
        <end position="90"/>
    </location>
</feature>
<feature type="domain" description="DUF112" evidence="2">
    <location>
        <begin position="3"/>
        <end position="110"/>
    </location>
</feature>
<keyword evidence="1" id="KW-0812">Transmembrane</keyword>
<name>A0A974SBT5_9CAUL</name>
<evidence type="ECO:0000313" key="3">
    <source>
        <dbReference type="EMBL" id="QQZ52157.1"/>
    </source>
</evidence>
<sequence>MGILLAAFITLGVEVGPRMLTRSPEFVFLMGWANIGSNLLALPLCFVFAPLMARFASLQRRAVVPVALAAALAATALTDAGALTVIQLAVFSGLGLLLKSANLPRAPLVLGYVLGPGLESGLIRSAEVYGWGPWLGLAS</sequence>
<accession>A0A974SBT5</accession>
<reference evidence="3" key="1">
    <citation type="submission" date="2021-01" db="EMBL/GenBank/DDBJ databases">
        <title>Genome sequence of Phenylobacterium sp. 20VBR1 isolated from a valley glaceir, Ny-Alesund, Svalbard.</title>
        <authorList>
            <person name="Thomas F.A."/>
            <person name="Krishnan K.P."/>
            <person name="Sinha R.K."/>
        </authorList>
    </citation>
    <scope>NUCLEOTIDE SEQUENCE</scope>
    <source>
        <strain evidence="3">20VBR1</strain>
    </source>
</reference>
<dbReference type="Pfam" id="PF01970">
    <property type="entry name" value="TctA"/>
    <property type="match status" value="1"/>
</dbReference>
<keyword evidence="1" id="KW-0472">Membrane</keyword>
<evidence type="ECO:0000256" key="1">
    <source>
        <dbReference type="SAM" id="Phobius"/>
    </source>
</evidence>
<feature type="transmembrane region" description="Helical" evidence="1">
    <location>
        <begin position="27"/>
        <end position="51"/>
    </location>
</feature>
<keyword evidence="1" id="KW-1133">Transmembrane helix</keyword>
<dbReference type="PANTHER" id="PTHR35342:SF5">
    <property type="entry name" value="TRICARBOXYLIC TRANSPORT PROTEIN"/>
    <property type="match status" value="1"/>
</dbReference>
<evidence type="ECO:0000259" key="2">
    <source>
        <dbReference type="Pfam" id="PF01970"/>
    </source>
</evidence>
<gene>
    <name evidence="3" type="ORF">JKL49_10875</name>
</gene>
<dbReference type="AlphaFoldDB" id="A0A974SBT5"/>
<proteinExistence type="predicted"/>
<protein>
    <submittedName>
        <fullName evidence="3">Tripartite tricarboxylate transporter permease</fullName>
    </submittedName>
</protein>
<dbReference type="InterPro" id="IPR002823">
    <property type="entry name" value="DUF112_TM"/>
</dbReference>
<dbReference type="PANTHER" id="PTHR35342">
    <property type="entry name" value="TRICARBOXYLIC TRANSPORT PROTEIN"/>
    <property type="match status" value="1"/>
</dbReference>
<dbReference type="EMBL" id="CP068570">
    <property type="protein sequence ID" value="QQZ52157.1"/>
    <property type="molecule type" value="Genomic_DNA"/>
</dbReference>
<organism evidence="3">
    <name type="scientific">Phenylobacterium glaciei</name>
    <dbReference type="NCBI Taxonomy" id="2803784"/>
    <lineage>
        <taxon>Bacteria</taxon>
        <taxon>Pseudomonadati</taxon>
        <taxon>Pseudomonadota</taxon>
        <taxon>Alphaproteobacteria</taxon>
        <taxon>Caulobacterales</taxon>
        <taxon>Caulobacteraceae</taxon>
        <taxon>Phenylobacterium</taxon>
    </lineage>
</organism>